<dbReference type="InterPro" id="IPR005183">
    <property type="entry name" value="DUF305_CopM-like"/>
</dbReference>
<keyword evidence="2" id="KW-0472">Membrane</keyword>
<feature type="domain" description="DUF305" evidence="3">
    <location>
        <begin position="62"/>
        <end position="229"/>
    </location>
</feature>
<feature type="compositionally biased region" description="Acidic residues" evidence="1">
    <location>
        <begin position="1"/>
        <end position="10"/>
    </location>
</feature>
<dbReference type="Pfam" id="PF03713">
    <property type="entry name" value="DUF305"/>
    <property type="match status" value="1"/>
</dbReference>
<dbReference type="STRING" id="767452.AVL62_02910"/>
<feature type="region of interest" description="Disordered" evidence="1">
    <location>
        <begin position="248"/>
        <end position="267"/>
    </location>
</feature>
<keyword evidence="2" id="KW-1133">Transmembrane helix</keyword>
<organism evidence="4 5">
    <name type="scientific">Serinicoccus chungangensis</name>
    <dbReference type="NCBI Taxonomy" id="767452"/>
    <lineage>
        <taxon>Bacteria</taxon>
        <taxon>Bacillati</taxon>
        <taxon>Actinomycetota</taxon>
        <taxon>Actinomycetes</taxon>
        <taxon>Micrococcales</taxon>
        <taxon>Ornithinimicrobiaceae</taxon>
        <taxon>Serinicoccus</taxon>
    </lineage>
</organism>
<dbReference type="AlphaFoldDB" id="A0A0W8I684"/>
<dbReference type="OrthoDB" id="26872at2"/>
<name>A0A0W8I684_9MICO</name>
<evidence type="ECO:0000256" key="2">
    <source>
        <dbReference type="SAM" id="Phobius"/>
    </source>
</evidence>
<proteinExistence type="predicted"/>
<dbReference type="PANTHER" id="PTHR36933">
    <property type="entry name" value="SLL0788 PROTEIN"/>
    <property type="match status" value="1"/>
</dbReference>
<dbReference type="EMBL" id="LQBL01000028">
    <property type="protein sequence ID" value="KUG53732.1"/>
    <property type="molecule type" value="Genomic_DNA"/>
</dbReference>
<keyword evidence="5" id="KW-1185">Reference proteome</keyword>
<evidence type="ECO:0000259" key="3">
    <source>
        <dbReference type="Pfam" id="PF03713"/>
    </source>
</evidence>
<comment type="caution">
    <text evidence="4">The sequence shown here is derived from an EMBL/GenBank/DDBJ whole genome shotgun (WGS) entry which is preliminary data.</text>
</comment>
<feature type="transmembrane region" description="Helical" evidence="2">
    <location>
        <begin position="29"/>
        <end position="51"/>
    </location>
</feature>
<dbReference type="InterPro" id="IPR012347">
    <property type="entry name" value="Ferritin-like"/>
</dbReference>
<sequence length="267" mass="28933">MSDPVVEPEPEPTPAAAARPRDRWRTFGAPALAVVTVLALCLGALVGWLAFGERTPPDDGVDAGFARDMSEHHAQAVQMSQLVMQRTEDEDVRRLAVDISNNQGYERGMMGTWLDDWGLPRARGEERMAWMSMEDMAGHDHTGMADMEDLPEGVPMPGMASPTEIQELTDASGQEAEVLFLQLMTTHHISGVEMAEAAVAQATQPEVLLAAQKMVDAQEGEIVLMRDMLAERDATPREDVDAWLAAQEAAEAEDAPSPVPGSGGHDH</sequence>
<keyword evidence="2" id="KW-0812">Transmembrane</keyword>
<reference evidence="4 5" key="1">
    <citation type="submission" date="2015-12" db="EMBL/GenBank/DDBJ databases">
        <title>Serinicoccus chungangenesis strain CD08_5 genome sequencing and assembly.</title>
        <authorList>
            <person name="Chander A.M."/>
            <person name="Kaur G."/>
            <person name="Nair G.R."/>
            <person name="Dhawan D.K."/>
            <person name="Kochhar R.K."/>
            <person name="Mayilraj S."/>
            <person name="Bhadada S.K."/>
        </authorList>
    </citation>
    <scope>NUCLEOTIDE SEQUENCE [LARGE SCALE GENOMIC DNA]</scope>
    <source>
        <strain evidence="4 5">CD08_5</strain>
    </source>
</reference>
<dbReference type="Proteomes" id="UP000054837">
    <property type="component" value="Unassembled WGS sequence"/>
</dbReference>
<evidence type="ECO:0000313" key="5">
    <source>
        <dbReference type="Proteomes" id="UP000054837"/>
    </source>
</evidence>
<accession>A0A0W8I684</accession>
<dbReference type="RefSeq" id="WP_058891739.1">
    <property type="nucleotide sequence ID" value="NZ_LQBL01000028.1"/>
</dbReference>
<feature type="region of interest" description="Disordered" evidence="1">
    <location>
        <begin position="1"/>
        <end position="21"/>
    </location>
</feature>
<dbReference type="Gene3D" id="1.20.1260.10">
    <property type="match status" value="1"/>
</dbReference>
<protein>
    <recommendedName>
        <fullName evidence="3">DUF305 domain-containing protein</fullName>
    </recommendedName>
</protein>
<dbReference type="PANTHER" id="PTHR36933:SF1">
    <property type="entry name" value="SLL0788 PROTEIN"/>
    <property type="match status" value="1"/>
</dbReference>
<evidence type="ECO:0000313" key="4">
    <source>
        <dbReference type="EMBL" id="KUG53732.1"/>
    </source>
</evidence>
<gene>
    <name evidence="4" type="ORF">AVL62_02910</name>
</gene>
<evidence type="ECO:0000256" key="1">
    <source>
        <dbReference type="SAM" id="MobiDB-lite"/>
    </source>
</evidence>